<dbReference type="GO" id="GO:0006351">
    <property type="term" value="P:DNA-templated transcription"/>
    <property type="evidence" value="ECO:0007669"/>
    <property type="project" value="InterPro"/>
</dbReference>
<evidence type="ECO:0000256" key="3">
    <source>
        <dbReference type="ARBA" id="ARBA00023163"/>
    </source>
</evidence>
<dbReference type="SMART" id="SM00066">
    <property type="entry name" value="GAL4"/>
    <property type="match status" value="1"/>
</dbReference>
<dbReference type="CDD" id="cd12148">
    <property type="entry name" value="fungal_TF_MHR"/>
    <property type="match status" value="1"/>
</dbReference>
<dbReference type="Pfam" id="PF04082">
    <property type="entry name" value="Fungal_trans"/>
    <property type="match status" value="1"/>
</dbReference>
<dbReference type="AlphaFoldDB" id="A0A2V1DX99"/>
<keyword evidence="3" id="KW-0804">Transcription</keyword>
<feature type="region of interest" description="Disordered" evidence="5">
    <location>
        <begin position="1"/>
        <end position="28"/>
    </location>
</feature>
<accession>A0A2V1DX99</accession>
<dbReference type="GO" id="GO:0000435">
    <property type="term" value="P:positive regulation of transcription from RNA polymerase II promoter by galactose"/>
    <property type="evidence" value="ECO:0007669"/>
    <property type="project" value="TreeGrafter"/>
</dbReference>
<evidence type="ECO:0000313" key="7">
    <source>
        <dbReference type="EMBL" id="PVI02973.1"/>
    </source>
</evidence>
<evidence type="ECO:0000313" key="8">
    <source>
        <dbReference type="Proteomes" id="UP000244855"/>
    </source>
</evidence>
<dbReference type="GO" id="GO:0000978">
    <property type="term" value="F:RNA polymerase II cis-regulatory region sequence-specific DNA binding"/>
    <property type="evidence" value="ECO:0007669"/>
    <property type="project" value="TreeGrafter"/>
</dbReference>
<dbReference type="PANTHER" id="PTHR47424:SF12">
    <property type="entry name" value="TRANSCRIPTION FACTOR ASQA"/>
    <property type="match status" value="1"/>
</dbReference>
<keyword evidence="8" id="KW-1185">Reference proteome</keyword>
<feature type="compositionally biased region" description="Low complexity" evidence="5">
    <location>
        <begin position="1"/>
        <end position="11"/>
    </location>
</feature>
<dbReference type="GO" id="GO:0008270">
    <property type="term" value="F:zinc ion binding"/>
    <property type="evidence" value="ECO:0007669"/>
    <property type="project" value="InterPro"/>
</dbReference>
<dbReference type="GO" id="GO:0000981">
    <property type="term" value="F:DNA-binding transcription factor activity, RNA polymerase II-specific"/>
    <property type="evidence" value="ECO:0007669"/>
    <property type="project" value="InterPro"/>
</dbReference>
<dbReference type="SUPFAM" id="SSF57701">
    <property type="entry name" value="Zn2/Cys6 DNA-binding domain"/>
    <property type="match status" value="1"/>
</dbReference>
<feature type="region of interest" description="Disordered" evidence="5">
    <location>
        <begin position="107"/>
        <end position="148"/>
    </location>
</feature>
<evidence type="ECO:0000259" key="6">
    <source>
        <dbReference type="PROSITE" id="PS50048"/>
    </source>
</evidence>
<evidence type="ECO:0000256" key="1">
    <source>
        <dbReference type="ARBA" id="ARBA00022723"/>
    </source>
</evidence>
<reference evidence="7 8" key="1">
    <citation type="journal article" date="2018" name="Sci. Rep.">
        <title>Comparative genomics provides insights into the lifestyle and reveals functional heterogeneity of dark septate endophytic fungi.</title>
        <authorList>
            <person name="Knapp D.G."/>
            <person name="Nemeth J.B."/>
            <person name="Barry K."/>
            <person name="Hainaut M."/>
            <person name="Henrissat B."/>
            <person name="Johnson J."/>
            <person name="Kuo A."/>
            <person name="Lim J.H.P."/>
            <person name="Lipzen A."/>
            <person name="Nolan M."/>
            <person name="Ohm R.A."/>
            <person name="Tamas L."/>
            <person name="Grigoriev I.V."/>
            <person name="Spatafora J.W."/>
            <person name="Nagy L.G."/>
            <person name="Kovacs G.M."/>
        </authorList>
    </citation>
    <scope>NUCLEOTIDE SEQUENCE [LARGE SCALE GENOMIC DNA]</scope>
    <source>
        <strain evidence="7 8">DSE2036</strain>
    </source>
</reference>
<sequence length="807" mass="90623">MISTFTAAPATPAAPDPTSPTSPTSWNAASRRVINSVRPAIKTKSKRIQVSRACAWCHVHRVKCDNTHPCQNCKARGIECSDKEASQVHTLPQAFREIEKLRQKVKELEEELENSSATAPNQQELEREPEQEPGHDSAFIRAPSEPSRPEVVVANNTLVNSKPASPRRRYWRGVYASPNNTDAKQYFGPSSLIYFIKWMEDFLVTTLQQPTRDHIICFNWANKPFASPFPESTREFGEHITPVDCTETNKPGRAERYLTTTQEEYFLELWWQSYHNSMQILDEHAFREHYRSLCSMPGNSRKPFALVDIIMAICMQHGIAQPEQTLAASDHVVIGVDDATIAGRWYYYRSQTLLAAEMENPTIGTLQCQILSVIFLSNAAFQTSAYKMLGMAVRTAQILGLHLEPDGNLLLADRELRKRIWWTLQTLEIKKSIKHGRLRMLSPDPELCCSLPSDDYHLALLSSSTTSRIEGVTWLTYTVETTKLALAAHATHVDFFDKCNELLTQHGCDTIYDHHRVLEDCASYLQKRLRGPQGLHMWLGGVPDGLKCKRKGEGKAYSTDGSALELERFAPTWLQHQRLLLELFYHHLSVNLLPSRSFRSEWSSSSLTFDGGSTPLAHQNARSCVKHAMALTSMIHDALSNTEHLVGWYEAFQWQWDAAVSIVGFILSNPGADKLHCDARHAIDYAIEVFSIFGRHFAMATSAANMIRDLAATADRLVERRREVLTTGGGLSVIGNSLEELMDFGNDNVALGLQQRVAEATGTLFDESMLDEDVRDLLDSAINMSHGLESFGSVDFSLPGTTSFFDG</sequence>
<dbReference type="CDD" id="cd00067">
    <property type="entry name" value="GAL4"/>
    <property type="match status" value="1"/>
</dbReference>
<dbReference type="OrthoDB" id="2283488at2759"/>
<dbReference type="Pfam" id="PF00172">
    <property type="entry name" value="Zn_clus"/>
    <property type="match status" value="1"/>
</dbReference>
<organism evidence="7 8">
    <name type="scientific">Periconia macrospinosa</name>
    <dbReference type="NCBI Taxonomy" id="97972"/>
    <lineage>
        <taxon>Eukaryota</taxon>
        <taxon>Fungi</taxon>
        <taxon>Dikarya</taxon>
        <taxon>Ascomycota</taxon>
        <taxon>Pezizomycotina</taxon>
        <taxon>Dothideomycetes</taxon>
        <taxon>Pleosporomycetidae</taxon>
        <taxon>Pleosporales</taxon>
        <taxon>Massarineae</taxon>
        <taxon>Periconiaceae</taxon>
        <taxon>Periconia</taxon>
    </lineage>
</organism>
<dbReference type="GO" id="GO:0005634">
    <property type="term" value="C:nucleus"/>
    <property type="evidence" value="ECO:0007669"/>
    <property type="project" value="TreeGrafter"/>
</dbReference>
<dbReference type="EMBL" id="KZ805336">
    <property type="protein sequence ID" value="PVI02973.1"/>
    <property type="molecule type" value="Genomic_DNA"/>
</dbReference>
<dbReference type="Proteomes" id="UP000244855">
    <property type="component" value="Unassembled WGS sequence"/>
</dbReference>
<proteinExistence type="predicted"/>
<gene>
    <name evidence="7" type="ORF">DM02DRAFT_588457</name>
</gene>
<evidence type="ECO:0000256" key="2">
    <source>
        <dbReference type="ARBA" id="ARBA00023015"/>
    </source>
</evidence>
<feature type="domain" description="Zn(2)-C6 fungal-type" evidence="6">
    <location>
        <begin position="53"/>
        <end position="82"/>
    </location>
</feature>
<dbReference type="STRING" id="97972.A0A2V1DX99"/>
<keyword evidence="4" id="KW-0539">Nucleus</keyword>
<dbReference type="PANTHER" id="PTHR47424">
    <property type="entry name" value="REGULATORY PROTEIN GAL4"/>
    <property type="match status" value="1"/>
</dbReference>
<dbReference type="Gene3D" id="4.10.240.10">
    <property type="entry name" value="Zn(2)-C6 fungal-type DNA-binding domain"/>
    <property type="match status" value="1"/>
</dbReference>
<evidence type="ECO:0000256" key="4">
    <source>
        <dbReference type="ARBA" id="ARBA00023242"/>
    </source>
</evidence>
<dbReference type="InterPro" id="IPR001138">
    <property type="entry name" value="Zn2Cys6_DnaBD"/>
</dbReference>
<protein>
    <recommendedName>
        <fullName evidence="6">Zn(2)-C6 fungal-type domain-containing protein</fullName>
    </recommendedName>
</protein>
<dbReference type="PROSITE" id="PS50048">
    <property type="entry name" value="ZN2_CY6_FUNGAL_2"/>
    <property type="match status" value="1"/>
</dbReference>
<keyword evidence="1" id="KW-0479">Metal-binding</keyword>
<feature type="compositionally biased region" description="Basic and acidic residues" evidence="5">
    <location>
        <begin position="124"/>
        <end position="135"/>
    </location>
</feature>
<dbReference type="PROSITE" id="PS00463">
    <property type="entry name" value="ZN2_CY6_FUNGAL_1"/>
    <property type="match status" value="1"/>
</dbReference>
<dbReference type="InterPro" id="IPR036864">
    <property type="entry name" value="Zn2-C6_fun-type_DNA-bd_sf"/>
</dbReference>
<dbReference type="SMART" id="SM00906">
    <property type="entry name" value="Fungal_trans"/>
    <property type="match status" value="1"/>
</dbReference>
<dbReference type="InterPro" id="IPR007219">
    <property type="entry name" value="XnlR_reg_dom"/>
</dbReference>
<evidence type="ECO:0000256" key="5">
    <source>
        <dbReference type="SAM" id="MobiDB-lite"/>
    </source>
</evidence>
<keyword evidence="2" id="KW-0805">Transcription regulation</keyword>
<name>A0A2V1DX99_9PLEO</name>
<dbReference type="InterPro" id="IPR051127">
    <property type="entry name" value="Fungal_SecMet_Regulators"/>
</dbReference>